<dbReference type="RefSeq" id="WP_132354449.1">
    <property type="nucleotide sequence ID" value="NZ_CAWOJO010000015.1"/>
</dbReference>
<gene>
    <name evidence="1" type="ORF">C5467_11010</name>
</gene>
<accession>A0A4R4JV22</accession>
<evidence type="ECO:0000313" key="1">
    <source>
        <dbReference type="EMBL" id="TDB57906.1"/>
    </source>
</evidence>
<reference evidence="1 2" key="1">
    <citation type="journal article" date="2019" name="Int. J. Syst. Evol. Microbiol.">
        <title>Photorhabdus khanii subsp. guanajuatensis subsp. nov., isolated from Heterorhabditis atacamensis, and Photorhabdus luminescens subsp. mexicana subsp. nov., isolated from Heterorhabditis mexicana entomopathogenic nematodes.</title>
        <authorList>
            <person name="Machado R.A.R."/>
            <person name="Bruno P."/>
            <person name="Arce C.C.M."/>
            <person name="Liechti N."/>
            <person name="Kohler A."/>
            <person name="Bernal J."/>
            <person name="Bruggmann R."/>
            <person name="Turlings T.C.J."/>
        </authorList>
    </citation>
    <scope>NUCLEOTIDE SEQUENCE [LARGE SCALE GENOMIC DNA]</scope>
    <source>
        <strain evidence="1 2">MEX20-17</strain>
    </source>
</reference>
<sequence length="93" mass="10397">MSKRYAVVPHPKLKREYKGRLVRTTRVLKNGWGLIPLGAVATVTHQSPKGSGLTLEPCDCCGLKATISHVSMDSIEFIELITEDENERKQAQY</sequence>
<comment type="caution">
    <text evidence="1">The sequence shown here is derived from an EMBL/GenBank/DDBJ whole genome shotgun (WGS) entry which is preliminary data.</text>
</comment>
<proteinExistence type="predicted"/>
<dbReference type="AlphaFoldDB" id="A0A4R4JV22"/>
<dbReference type="EMBL" id="PUJY01000015">
    <property type="protein sequence ID" value="TDB57906.1"/>
    <property type="molecule type" value="Genomic_DNA"/>
</dbReference>
<evidence type="ECO:0000313" key="2">
    <source>
        <dbReference type="Proteomes" id="UP000295598"/>
    </source>
</evidence>
<name>A0A4R4JV22_9GAMM</name>
<organism evidence="1 2">
    <name type="scientific">Photorhabdus khanii subsp. guanajuatensis</name>
    <dbReference type="NCBI Taxonomy" id="2100166"/>
    <lineage>
        <taxon>Bacteria</taxon>
        <taxon>Pseudomonadati</taxon>
        <taxon>Pseudomonadota</taxon>
        <taxon>Gammaproteobacteria</taxon>
        <taxon>Enterobacterales</taxon>
        <taxon>Morganellaceae</taxon>
        <taxon>Photorhabdus</taxon>
    </lineage>
</organism>
<protein>
    <submittedName>
        <fullName evidence="1">Uncharacterized protein</fullName>
    </submittedName>
</protein>
<dbReference type="Proteomes" id="UP000295598">
    <property type="component" value="Unassembled WGS sequence"/>
</dbReference>